<dbReference type="Proteomes" id="UP000002985">
    <property type="component" value="Unassembled WGS sequence"/>
</dbReference>
<gene>
    <name evidence="1" type="ORF">KSU1_D0509</name>
</gene>
<name>I3IQ23_9BACT</name>
<reference evidence="1 2" key="1">
    <citation type="journal article" date="2012" name="FEBS Lett.">
        <title>Anammox organism KSU-1 expresses a NirK-type copper-containing nitrite reductase instead of a NirS-type with cytochrome cd1.</title>
        <authorList>
            <person name="Hira D."/>
            <person name="Toh H."/>
            <person name="Migita C.T."/>
            <person name="Okubo H."/>
            <person name="Nishiyama T."/>
            <person name="Hattori M."/>
            <person name="Furukawa K."/>
            <person name="Fujii T."/>
        </authorList>
    </citation>
    <scope>NUCLEOTIDE SEQUENCE [LARGE SCALE GENOMIC DNA]</scope>
</reference>
<keyword evidence="2" id="KW-1185">Reference proteome</keyword>
<comment type="caution">
    <text evidence="1">The sequence shown here is derived from an EMBL/GenBank/DDBJ whole genome shotgun (WGS) entry which is preliminary data.</text>
</comment>
<evidence type="ECO:0000313" key="1">
    <source>
        <dbReference type="EMBL" id="GAB63818.1"/>
    </source>
</evidence>
<accession>I3IQ23</accession>
<proteinExistence type="predicted"/>
<dbReference type="EMBL" id="BAFH01000004">
    <property type="protein sequence ID" value="GAB63818.1"/>
    <property type="molecule type" value="Genomic_DNA"/>
</dbReference>
<evidence type="ECO:0000313" key="2">
    <source>
        <dbReference type="Proteomes" id="UP000002985"/>
    </source>
</evidence>
<dbReference type="AlphaFoldDB" id="I3IQ23"/>
<organism evidence="1 2">
    <name type="scientific">Candidatus Jettenia caeni</name>
    <dbReference type="NCBI Taxonomy" id="247490"/>
    <lineage>
        <taxon>Bacteria</taxon>
        <taxon>Pseudomonadati</taxon>
        <taxon>Planctomycetota</taxon>
        <taxon>Candidatus Brocadiia</taxon>
        <taxon>Candidatus Brocadiales</taxon>
        <taxon>Candidatus Brocadiaceae</taxon>
        <taxon>Candidatus Jettenia</taxon>
    </lineage>
</organism>
<sequence>MRASQSPEQSKKEVIPLDPPLKKGEMYECWEKRRYGYFLRERGKRINNFCRVDETK</sequence>
<protein>
    <submittedName>
        <fullName evidence="1">Uncharacterized protein</fullName>
    </submittedName>
</protein>